<reference evidence="4" key="1">
    <citation type="journal article" date="2012" name="Stand. Genomic Sci.">
        <title>Genome sequence of strain HIMB624, a cultured representative from the OM43 clade of marine Betaproteobacteria.</title>
        <authorList>
            <person name="Huggett M.J."/>
            <person name="Hayakawa D.H."/>
            <person name="Rappe M.S."/>
        </authorList>
    </citation>
    <scope>NUCLEOTIDE SEQUENCE [LARGE SCALE GENOMIC DNA]</scope>
    <source>
        <strain evidence="4">KB13</strain>
    </source>
</reference>
<feature type="compositionally biased region" description="Basic and acidic residues" evidence="1">
    <location>
        <begin position="43"/>
        <end position="89"/>
    </location>
</feature>
<protein>
    <submittedName>
        <fullName evidence="3">Uncharacterized protein</fullName>
    </submittedName>
</protein>
<dbReference type="AlphaFoldDB" id="B6BTC7"/>
<keyword evidence="2" id="KW-0732">Signal</keyword>
<proteinExistence type="predicted"/>
<sequence>MYSKLLAALVASTLSLSAFAAVETDTKDDKDKAERGFFVAGDEKEGDKDKAERGFFVAGDEKEGDKDKAERGFFVAGDEKEGDKDKAERAILVADNHGDHDHGDAKDEAKVEEDKPAEEPKKIEYEDPTKYYPKK</sequence>
<keyword evidence="4" id="KW-1185">Reference proteome</keyword>
<feature type="chain" id="PRO_5002840826" evidence="2">
    <location>
        <begin position="21"/>
        <end position="135"/>
    </location>
</feature>
<dbReference type="HOGENOM" id="CLU_1881683_0_0_4"/>
<evidence type="ECO:0000256" key="1">
    <source>
        <dbReference type="SAM" id="MobiDB-lite"/>
    </source>
</evidence>
<dbReference type="STRING" id="314607.KB13_679"/>
<organism evidence="3 4">
    <name type="scientific">beta proteobacterium KB13</name>
    <dbReference type="NCBI Taxonomy" id="314607"/>
    <lineage>
        <taxon>Bacteria</taxon>
        <taxon>Pseudomonadati</taxon>
        <taxon>Pseudomonadota</taxon>
        <taxon>Betaproteobacteria</taxon>
        <taxon>Nitrosomonadales</taxon>
        <taxon>OM43 clade</taxon>
    </lineage>
</organism>
<feature type="region of interest" description="Disordered" evidence="1">
    <location>
        <begin position="43"/>
        <end position="135"/>
    </location>
</feature>
<evidence type="ECO:0000256" key="2">
    <source>
        <dbReference type="SAM" id="SignalP"/>
    </source>
</evidence>
<feature type="compositionally biased region" description="Basic and acidic residues" evidence="1">
    <location>
        <begin position="96"/>
        <end position="129"/>
    </location>
</feature>
<gene>
    <name evidence="3" type="ORF">KB13_679</name>
</gene>
<accession>B6BTC7</accession>
<dbReference type="EMBL" id="DS995299">
    <property type="protein sequence ID" value="EDZ64547.1"/>
    <property type="molecule type" value="Genomic_DNA"/>
</dbReference>
<evidence type="ECO:0000313" key="4">
    <source>
        <dbReference type="Proteomes" id="UP000004188"/>
    </source>
</evidence>
<name>B6BTC7_9PROT</name>
<dbReference type="Proteomes" id="UP000004188">
    <property type="component" value="Unassembled WGS sequence"/>
</dbReference>
<evidence type="ECO:0000313" key="3">
    <source>
        <dbReference type="EMBL" id="EDZ64547.1"/>
    </source>
</evidence>
<feature type="signal peptide" evidence="2">
    <location>
        <begin position="1"/>
        <end position="20"/>
    </location>
</feature>